<evidence type="ECO:0000256" key="3">
    <source>
        <dbReference type="ARBA" id="ARBA00022475"/>
    </source>
</evidence>
<comment type="subcellular location">
    <subcellularLocation>
        <location evidence="1 9">Cell inner membrane</location>
        <topology evidence="1 9">Multi-pass membrane protein</topology>
    </subcellularLocation>
</comment>
<evidence type="ECO:0000256" key="5">
    <source>
        <dbReference type="ARBA" id="ARBA00022692"/>
    </source>
</evidence>
<dbReference type="InterPro" id="IPR055348">
    <property type="entry name" value="DctQ"/>
</dbReference>
<dbReference type="GO" id="GO:0015740">
    <property type="term" value="P:C4-dicarboxylate transport"/>
    <property type="evidence" value="ECO:0007669"/>
    <property type="project" value="TreeGrafter"/>
</dbReference>
<keyword evidence="3" id="KW-1003">Cell membrane</keyword>
<keyword evidence="6 9" id="KW-1133">Transmembrane helix</keyword>
<dbReference type="Proteomes" id="UP000193963">
    <property type="component" value="Unassembled WGS sequence"/>
</dbReference>
<evidence type="ECO:0000313" key="11">
    <source>
        <dbReference type="EMBL" id="SLN12144.1"/>
    </source>
</evidence>
<dbReference type="InterPro" id="IPR007387">
    <property type="entry name" value="TRAP_DctQ"/>
</dbReference>
<protein>
    <recommendedName>
        <fullName evidence="9">TRAP transporter small permease protein</fullName>
    </recommendedName>
</protein>
<dbReference type="PANTHER" id="PTHR35011:SF10">
    <property type="entry name" value="TRAP TRANSPORTER SMALL PERMEASE PROTEIN"/>
    <property type="match status" value="1"/>
</dbReference>
<comment type="subunit">
    <text evidence="9">The complex comprises the extracytoplasmic solute receptor protein and the two transmembrane proteins.</text>
</comment>
<accession>A0A1X6Y6I9</accession>
<comment type="function">
    <text evidence="9">Part of the tripartite ATP-independent periplasmic (TRAP) transport system.</text>
</comment>
<reference evidence="11 12" key="1">
    <citation type="submission" date="2017-03" db="EMBL/GenBank/DDBJ databases">
        <authorList>
            <person name="Afonso C.L."/>
            <person name="Miller P.J."/>
            <person name="Scott M.A."/>
            <person name="Spackman E."/>
            <person name="Goraichik I."/>
            <person name="Dimitrov K.M."/>
            <person name="Suarez D.L."/>
            <person name="Swayne D.E."/>
        </authorList>
    </citation>
    <scope>NUCLEOTIDE SEQUENCE [LARGE SCALE GENOMIC DNA]</scope>
    <source>
        <strain evidence="11 12">CECT 7751</strain>
    </source>
</reference>
<keyword evidence="7 9" id="KW-0472">Membrane</keyword>
<dbReference type="GO" id="GO:0022857">
    <property type="term" value="F:transmembrane transporter activity"/>
    <property type="evidence" value="ECO:0007669"/>
    <property type="project" value="UniProtKB-UniRule"/>
</dbReference>
<keyword evidence="5 9" id="KW-0812">Transmembrane</keyword>
<dbReference type="OrthoDB" id="4250245at2"/>
<dbReference type="PANTHER" id="PTHR35011">
    <property type="entry name" value="2,3-DIKETO-L-GULONATE TRAP TRANSPORTER SMALL PERMEASE PROTEIN YIAM"/>
    <property type="match status" value="1"/>
</dbReference>
<feature type="domain" description="Tripartite ATP-independent periplasmic transporters DctQ component" evidence="10">
    <location>
        <begin position="26"/>
        <end position="160"/>
    </location>
</feature>
<evidence type="ECO:0000256" key="6">
    <source>
        <dbReference type="ARBA" id="ARBA00022989"/>
    </source>
</evidence>
<dbReference type="EMBL" id="FWFN01000001">
    <property type="protein sequence ID" value="SLN12144.1"/>
    <property type="molecule type" value="Genomic_DNA"/>
</dbReference>
<evidence type="ECO:0000259" key="10">
    <source>
        <dbReference type="Pfam" id="PF04290"/>
    </source>
</evidence>
<gene>
    <name evidence="11" type="ORF">PSM7751_00204</name>
</gene>
<feature type="transmembrane region" description="Helical" evidence="9">
    <location>
        <begin position="134"/>
        <end position="159"/>
    </location>
</feature>
<dbReference type="GO" id="GO:0005886">
    <property type="term" value="C:plasma membrane"/>
    <property type="evidence" value="ECO:0007669"/>
    <property type="project" value="UniProtKB-SubCell"/>
</dbReference>
<dbReference type="RefSeq" id="WP_085886134.1">
    <property type="nucleotide sequence ID" value="NZ_FWFN01000001.1"/>
</dbReference>
<name>A0A1X6Y6I9_9RHOB</name>
<sequence length="175" mass="19210">MKRLEKVADLLSQGLALIGSIGLMAMLVHISIDVISRNIFDLPVPATNEVVSRYYMVLIVFLPLAWVERQRTMITVEVMEMVLGPLGRRLSDAAVGLLATVIYASLGWVTWTVALKNMEIGTFVDVLGRQLPVWPSYFLPTAGFFLAALMTALRVILLLKGPSEDQGSSPESAHP</sequence>
<dbReference type="AlphaFoldDB" id="A0A1X6Y6I9"/>
<keyword evidence="12" id="KW-1185">Reference proteome</keyword>
<evidence type="ECO:0000256" key="8">
    <source>
        <dbReference type="ARBA" id="ARBA00038436"/>
    </source>
</evidence>
<feature type="transmembrane region" description="Helical" evidence="9">
    <location>
        <begin position="90"/>
        <end position="114"/>
    </location>
</feature>
<feature type="transmembrane region" description="Helical" evidence="9">
    <location>
        <begin position="52"/>
        <end position="69"/>
    </location>
</feature>
<evidence type="ECO:0000313" key="12">
    <source>
        <dbReference type="Proteomes" id="UP000193963"/>
    </source>
</evidence>
<proteinExistence type="inferred from homology"/>
<evidence type="ECO:0000256" key="7">
    <source>
        <dbReference type="ARBA" id="ARBA00023136"/>
    </source>
</evidence>
<keyword evidence="4 9" id="KW-0997">Cell inner membrane</keyword>
<organism evidence="11 12">
    <name type="scientific">Pseudooceanicola marinus</name>
    <dbReference type="NCBI Taxonomy" id="396013"/>
    <lineage>
        <taxon>Bacteria</taxon>
        <taxon>Pseudomonadati</taxon>
        <taxon>Pseudomonadota</taxon>
        <taxon>Alphaproteobacteria</taxon>
        <taxon>Rhodobacterales</taxon>
        <taxon>Paracoccaceae</taxon>
        <taxon>Pseudooceanicola</taxon>
    </lineage>
</organism>
<comment type="similarity">
    <text evidence="8 9">Belongs to the TRAP transporter small permease family.</text>
</comment>
<evidence type="ECO:0000256" key="4">
    <source>
        <dbReference type="ARBA" id="ARBA00022519"/>
    </source>
</evidence>
<keyword evidence="2 9" id="KW-0813">Transport</keyword>
<evidence type="ECO:0000256" key="9">
    <source>
        <dbReference type="RuleBase" id="RU369079"/>
    </source>
</evidence>
<dbReference type="Pfam" id="PF04290">
    <property type="entry name" value="DctQ"/>
    <property type="match status" value="1"/>
</dbReference>
<feature type="transmembrane region" description="Helical" evidence="9">
    <location>
        <begin position="12"/>
        <end position="32"/>
    </location>
</feature>
<evidence type="ECO:0000256" key="2">
    <source>
        <dbReference type="ARBA" id="ARBA00022448"/>
    </source>
</evidence>
<evidence type="ECO:0000256" key="1">
    <source>
        <dbReference type="ARBA" id="ARBA00004429"/>
    </source>
</evidence>